<dbReference type="EMBL" id="KI658493">
    <property type="protein sequence ID" value="ETN82394.1"/>
    <property type="molecule type" value="Genomic_DNA"/>
</dbReference>
<feature type="non-terminal residue" evidence="2">
    <location>
        <position position="440"/>
    </location>
</feature>
<organism evidence="2 3">
    <name type="scientific">Necator americanus</name>
    <name type="common">Human hookworm</name>
    <dbReference type="NCBI Taxonomy" id="51031"/>
    <lineage>
        <taxon>Eukaryota</taxon>
        <taxon>Metazoa</taxon>
        <taxon>Ecdysozoa</taxon>
        <taxon>Nematoda</taxon>
        <taxon>Chromadorea</taxon>
        <taxon>Rhabditida</taxon>
        <taxon>Rhabditina</taxon>
        <taxon>Rhabditomorpha</taxon>
        <taxon>Strongyloidea</taxon>
        <taxon>Ancylostomatidae</taxon>
        <taxon>Bunostominae</taxon>
        <taxon>Necator</taxon>
    </lineage>
</organism>
<feature type="region of interest" description="Disordered" evidence="1">
    <location>
        <begin position="152"/>
        <end position="172"/>
    </location>
</feature>
<protein>
    <submittedName>
        <fullName evidence="2">Uncharacterized protein</fullName>
    </submittedName>
</protein>
<sequence>MDESGELGRDRLALTFRRDFPDDEEIDERRGERDGCADKQGVHERMRLVDHDAGDDRRKRAAEIAAEVLHAAERRNEMAGGRHTHERPGRAARHVHEEHRNGNIGDGERGARRVGGRHGERRRADQADTQRPFAAADGRHAALEQVIRNKAAARHADRAEHVGNGDKPARMRNGDMTLLLQIARQPREIEPHHVDHAHEAEDHAPRVALLEQHAPLGEAQRALFRGFGRTVFEPCRFFGGERDLIAVAIDDIPADRDEHAQHAHDDEHRAPAECEHQHGEERRRDHRRDGRRGDERAGWRAAFAHGEPLVNDLGAGRKERRFGYAQHHARRQKMVERLDETARDLCKRPHEHAEPEHHARAEPVEHRAHRQLRERVSERECRKQQAHLRSVQMQFLCHRMIGDGKRAAIQIVHDARYCQKGDGYRLRAFEPLRFFDHGVS</sequence>
<proteinExistence type="predicted"/>
<accession>W2TL87</accession>
<feature type="compositionally biased region" description="Basic and acidic residues" evidence="1">
    <location>
        <begin position="154"/>
        <end position="172"/>
    </location>
</feature>
<evidence type="ECO:0000313" key="3">
    <source>
        <dbReference type="Proteomes" id="UP000053676"/>
    </source>
</evidence>
<dbReference type="KEGG" id="nai:NECAME_17737"/>
<keyword evidence="3" id="KW-1185">Reference proteome</keyword>
<name>W2TL87_NECAM</name>
<feature type="region of interest" description="Disordered" evidence="1">
    <location>
        <begin position="351"/>
        <end position="377"/>
    </location>
</feature>
<feature type="compositionally biased region" description="Basic and acidic residues" evidence="1">
    <location>
        <begin position="27"/>
        <end position="59"/>
    </location>
</feature>
<dbReference type="AlphaFoldDB" id="W2TL87"/>
<feature type="region of interest" description="Disordered" evidence="1">
    <location>
        <begin position="78"/>
        <end position="133"/>
    </location>
</feature>
<dbReference type="Proteomes" id="UP000053676">
    <property type="component" value="Unassembled WGS sequence"/>
</dbReference>
<feature type="compositionally biased region" description="Basic residues" evidence="1">
    <location>
        <begin position="112"/>
        <end position="121"/>
    </location>
</feature>
<reference evidence="3" key="1">
    <citation type="journal article" date="2014" name="Nat. Genet.">
        <title>Genome of the human hookworm Necator americanus.</title>
        <authorList>
            <person name="Tang Y.T."/>
            <person name="Gao X."/>
            <person name="Rosa B.A."/>
            <person name="Abubucker S."/>
            <person name="Hallsworth-Pepin K."/>
            <person name="Martin J."/>
            <person name="Tyagi R."/>
            <person name="Heizer E."/>
            <person name="Zhang X."/>
            <person name="Bhonagiri-Palsikar V."/>
            <person name="Minx P."/>
            <person name="Warren W.C."/>
            <person name="Wang Q."/>
            <person name="Zhan B."/>
            <person name="Hotez P.J."/>
            <person name="Sternberg P.W."/>
            <person name="Dougall A."/>
            <person name="Gaze S.T."/>
            <person name="Mulvenna J."/>
            <person name="Sotillo J."/>
            <person name="Ranganathan S."/>
            <person name="Rabelo E.M."/>
            <person name="Wilson R.K."/>
            <person name="Felgner P.L."/>
            <person name="Bethony J."/>
            <person name="Hawdon J.M."/>
            <person name="Gasser R.B."/>
            <person name="Loukas A."/>
            <person name="Mitreva M."/>
        </authorList>
    </citation>
    <scope>NUCLEOTIDE SEQUENCE [LARGE SCALE GENOMIC DNA]</scope>
</reference>
<feature type="compositionally biased region" description="Basic and acidic residues" evidence="1">
    <location>
        <begin position="86"/>
        <end position="111"/>
    </location>
</feature>
<evidence type="ECO:0000313" key="2">
    <source>
        <dbReference type="EMBL" id="ETN82394.1"/>
    </source>
</evidence>
<gene>
    <name evidence="2" type="ORF">NECAME_17737</name>
</gene>
<evidence type="ECO:0000256" key="1">
    <source>
        <dbReference type="SAM" id="MobiDB-lite"/>
    </source>
</evidence>
<feature type="region of interest" description="Disordered" evidence="1">
    <location>
        <begin position="17"/>
        <end position="59"/>
    </location>
</feature>
<feature type="region of interest" description="Disordered" evidence="1">
    <location>
        <begin position="258"/>
        <end position="293"/>
    </location>
</feature>